<dbReference type="EMBL" id="CM004476">
    <property type="protein sequence ID" value="OCT77327.1"/>
    <property type="molecule type" value="Genomic_DNA"/>
</dbReference>
<evidence type="ECO:0000313" key="2">
    <source>
        <dbReference type="Proteomes" id="UP000694892"/>
    </source>
</evidence>
<proteinExistence type="predicted"/>
<dbReference type="InterPro" id="IPR028108">
    <property type="entry name" value="DUF4505"/>
</dbReference>
<organism evidence="1 2">
    <name type="scientific">Xenopus laevis</name>
    <name type="common">African clawed frog</name>
    <dbReference type="NCBI Taxonomy" id="8355"/>
    <lineage>
        <taxon>Eukaryota</taxon>
        <taxon>Metazoa</taxon>
        <taxon>Chordata</taxon>
        <taxon>Craniata</taxon>
        <taxon>Vertebrata</taxon>
        <taxon>Euteleostomi</taxon>
        <taxon>Amphibia</taxon>
        <taxon>Batrachia</taxon>
        <taxon>Anura</taxon>
        <taxon>Pipoidea</taxon>
        <taxon>Pipidae</taxon>
        <taxon>Xenopodinae</taxon>
        <taxon>Xenopus</taxon>
        <taxon>Xenopus</taxon>
    </lineage>
</organism>
<sequence>MIINWVQSENWHQTQIHGTFTNFSPQIRPSLQITWVGGGADWSLLPCHRSSVLWVLLQATQEEQDWAVPGGFPYISPCGRRGISFAAMTGQSYSLTCQLSDLRAQLLCCCGGGDKLTVTFEPENLVMLPDNGTGEWSLPFEPLL</sequence>
<dbReference type="Pfam" id="PF14956">
    <property type="entry name" value="DUF4505"/>
    <property type="match status" value="1"/>
</dbReference>
<dbReference type="Proteomes" id="UP000694892">
    <property type="component" value="Chromosome 6L"/>
</dbReference>
<accession>A0A974HGM7</accession>
<name>A0A974HGM7_XENLA</name>
<reference evidence="2" key="1">
    <citation type="journal article" date="2016" name="Nature">
        <title>Genome evolution in the allotetraploid frog Xenopus laevis.</title>
        <authorList>
            <person name="Session A.M."/>
            <person name="Uno Y."/>
            <person name="Kwon T."/>
            <person name="Chapman J.A."/>
            <person name="Toyoda A."/>
            <person name="Takahashi S."/>
            <person name="Fukui A."/>
            <person name="Hikosaka A."/>
            <person name="Suzuki A."/>
            <person name="Kondo M."/>
            <person name="van Heeringen S.J."/>
            <person name="Quigley I."/>
            <person name="Heinz S."/>
            <person name="Ogino H."/>
            <person name="Ochi H."/>
            <person name="Hellsten U."/>
            <person name="Lyons J.B."/>
            <person name="Simakov O."/>
            <person name="Putnam N."/>
            <person name="Stites J."/>
            <person name="Kuroki Y."/>
            <person name="Tanaka T."/>
            <person name="Michiue T."/>
            <person name="Watanabe M."/>
            <person name="Bogdanovic O."/>
            <person name="Lister R."/>
            <person name="Georgiou G."/>
            <person name="Paranjpe S.S."/>
            <person name="van Kruijsbergen I."/>
            <person name="Shu S."/>
            <person name="Carlson J."/>
            <person name="Kinoshita T."/>
            <person name="Ohta Y."/>
            <person name="Mawaribuchi S."/>
            <person name="Jenkins J."/>
            <person name="Grimwood J."/>
            <person name="Schmutz J."/>
            <person name="Mitros T."/>
            <person name="Mozaffari S.V."/>
            <person name="Suzuki Y."/>
            <person name="Haramoto Y."/>
            <person name="Yamamoto T.S."/>
            <person name="Takagi C."/>
            <person name="Heald R."/>
            <person name="Miller K."/>
            <person name="Haudenschild C."/>
            <person name="Kitzman J."/>
            <person name="Nakayama T."/>
            <person name="Izutsu Y."/>
            <person name="Robert J."/>
            <person name="Fortriede J."/>
            <person name="Burns K."/>
            <person name="Lotay V."/>
            <person name="Karimi K."/>
            <person name="Yasuoka Y."/>
            <person name="Dichmann D.S."/>
            <person name="Flajnik M.F."/>
            <person name="Houston D.W."/>
            <person name="Shendure J."/>
            <person name="DuPasquier L."/>
            <person name="Vize P.D."/>
            <person name="Zorn A.M."/>
            <person name="Ito M."/>
            <person name="Marcotte E.M."/>
            <person name="Wallingford J.B."/>
            <person name="Ito Y."/>
            <person name="Asashima M."/>
            <person name="Ueno N."/>
            <person name="Matsuda Y."/>
            <person name="Veenstra G.J."/>
            <person name="Fujiyama A."/>
            <person name="Harland R.M."/>
            <person name="Taira M."/>
            <person name="Rokhsar D.S."/>
        </authorList>
    </citation>
    <scope>NUCLEOTIDE SEQUENCE [LARGE SCALE GENOMIC DNA]</scope>
    <source>
        <strain evidence="2">J</strain>
    </source>
</reference>
<gene>
    <name evidence="1" type="ORF">XELAEV_18032527mg</name>
</gene>
<dbReference type="AlphaFoldDB" id="A0A974HGM7"/>
<protein>
    <submittedName>
        <fullName evidence="1">Uncharacterized protein</fullName>
    </submittedName>
</protein>
<evidence type="ECO:0000313" key="1">
    <source>
        <dbReference type="EMBL" id="OCT77327.1"/>
    </source>
</evidence>